<evidence type="ECO:0000256" key="4">
    <source>
        <dbReference type="ARBA" id="ARBA00022692"/>
    </source>
</evidence>
<evidence type="ECO:0000256" key="5">
    <source>
        <dbReference type="ARBA" id="ARBA00022737"/>
    </source>
</evidence>
<feature type="domain" description="ABC transporter" evidence="12">
    <location>
        <begin position="982"/>
        <end position="1213"/>
    </location>
</feature>
<sequence length="1217" mass="136423">MSKSHNNTEEGEDSKPLVKPDDITSKASLKLLFSHASKWELTLLAIGSSMVLIFRLFVIFLFYQMGEVVEAVYDNPDDDDELYEQMRDAAIWMLIGGVVSLLIGWIAVILILIAAKGISLKWRSVYFHSIINKPAKWYDRNNPSELSSSIDMDIDAIEQGVGLKFFLQLPMAISYLGLFIGAAIINLQLTLVALIPIPLQFLGFVVYEKVTIDSTFNKQEKYKSAGGIAEESFEGVKTIASCNAQKPRTELYHSELETLKEETTKTGIYQGFLYALTAAIFFIMGGTIFYFGSIFIRDDRYNWTLDEQMERKDVVVVSLCFMMTAFYQGTFVTVINVLSNAKVAAARVDEVVQSNKRYGGYLKPESIKGDIDFENVHFRYPTKKDVPILKGVSFKVREKESLAIVGETGSGKSTIIQLIEGFYYCEKGTVLIDGVDIKKYDISALREFVGLVSQEPILFNTTIKENIRIGRMDATDEEIENAAREAEAAFIEDLENKFDTYVGIKGSLLSGGQKQRVAIARALLKNPSILLLDEATSALDVKTEKKIQVTLDKVSQNRTTIIVAQRLSSVKNANKIIVISEGVIAEEGNHESLIKLNGRYARYCEIQTKTEEVLEEEIPEEKAKSEKDQDVMSYQTSISQRVKADKSKYMKGIQVQLLKQWDWMLVAAIGVIIAGLCYPCMGYFYGDDVIVTAEDEGDEYQDNTWENMWGTIVLAVIVFVTIVISFSALGRTAALFTDDIRMRGMNAILYYDQKFFDKPINNPALLSYTFSKDCDKISSIGGAVLIFQLLTISSLILAIVWVICIDWEYGLISVGLFSAMVVVNMGGDVFRQNDKMTPAQTTHIAFDCLTNIKTVSSLNKQDYFHVRYVNSCRDANKEIVASYIPDAFRFAFKISVIFLVWGFAFWIGGARVKENHLSRDNLVHIFFITLLSTYSAVVLSYLPQDTDAAIKSAIKMSDIIEYEPEVNGDSRDGITDPISGKVTYEKVSFKYEGRLNPVLKNVSFEVLAGKTLGITGSTGSGKSTIAQLLLRFYNPTSGNIRIDDISIQDYNIRHLREYVCWVGQEPILFRGTMMYNLRLANQLATEEEARESLIKAQAGDILEKYGLDSDVGLRGSKLSGGQKQRVAIARALIRKPKILVLDEATSALDTVVESKLQEVLKQEKFTVISIAHRLRTIKDCDEIIVIEKGILVEKGTHEELSKNTSGYYYQLCQLSTA</sequence>
<gene>
    <name evidence="14" type="ORF">BSTOLATCC_MIC9694</name>
</gene>
<name>A0AAU9IHE1_9CILI</name>
<dbReference type="PANTHER" id="PTHR43394:SF27">
    <property type="entry name" value="ATP-DEPENDENT TRANSLOCASE ABCB1-LIKE"/>
    <property type="match status" value="1"/>
</dbReference>
<dbReference type="EMBL" id="CAJZBQ010000011">
    <property type="protein sequence ID" value="CAG9313892.1"/>
    <property type="molecule type" value="Genomic_DNA"/>
</dbReference>
<dbReference type="PROSITE" id="PS00211">
    <property type="entry name" value="ABC_TRANSPORTER_1"/>
    <property type="match status" value="2"/>
</dbReference>
<evidence type="ECO:0000313" key="15">
    <source>
        <dbReference type="Proteomes" id="UP001162131"/>
    </source>
</evidence>
<feature type="transmembrane region" description="Helical" evidence="11">
    <location>
        <begin position="89"/>
        <end position="114"/>
    </location>
</feature>
<evidence type="ECO:0000259" key="12">
    <source>
        <dbReference type="PROSITE" id="PS50893"/>
    </source>
</evidence>
<dbReference type="AlphaFoldDB" id="A0AAU9IHE1"/>
<evidence type="ECO:0000256" key="8">
    <source>
        <dbReference type="ARBA" id="ARBA00022989"/>
    </source>
</evidence>
<dbReference type="FunFam" id="3.40.50.300:FF:000240">
    <property type="entry name" value="ABC transporter B family member 20"/>
    <property type="match status" value="1"/>
</dbReference>
<evidence type="ECO:0000256" key="2">
    <source>
        <dbReference type="ARBA" id="ARBA00007577"/>
    </source>
</evidence>
<feature type="transmembrane region" description="Helical" evidence="11">
    <location>
        <begin position="712"/>
        <end position="736"/>
    </location>
</feature>
<evidence type="ECO:0000256" key="1">
    <source>
        <dbReference type="ARBA" id="ARBA00004141"/>
    </source>
</evidence>
<evidence type="ECO:0000256" key="6">
    <source>
        <dbReference type="ARBA" id="ARBA00022741"/>
    </source>
</evidence>
<evidence type="ECO:0000259" key="13">
    <source>
        <dbReference type="PROSITE" id="PS50929"/>
    </source>
</evidence>
<feature type="domain" description="ABC transmembrane type-1" evidence="13">
    <location>
        <begin position="45"/>
        <end position="340"/>
    </location>
</feature>
<dbReference type="CDD" id="cd18577">
    <property type="entry name" value="ABC_6TM_Pgp_ABCB1_D1_like"/>
    <property type="match status" value="1"/>
</dbReference>
<keyword evidence="10" id="KW-0325">Glycoprotein</keyword>
<evidence type="ECO:0000256" key="11">
    <source>
        <dbReference type="SAM" id="Phobius"/>
    </source>
</evidence>
<dbReference type="InterPro" id="IPR036640">
    <property type="entry name" value="ABC1_TM_sf"/>
</dbReference>
<feature type="transmembrane region" description="Helical" evidence="11">
    <location>
        <begin position="809"/>
        <end position="827"/>
    </location>
</feature>
<keyword evidence="15" id="KW-1185">Reference proteome</keyword>
<dbReference type="SUPFAM" id="SSF52540">
    <property type="entry name" value="P-loop containing nucleoside triphosphate hydrolases"/>
    <property type="match status" value="2"/>
</dbReference>
<dbReference type="InterPro" id="IPR003439">
    <property type="entry name" value="ABC_transporter-like_ATP-bd"/>
</dbReference>
<keyword evidence="3" id="KW-0813">Transport</keyword>
<feature type="transmembrane region" description="Helical" evidence="11">
    <location>
        <begin position="316"/>
        <end position="338"/>
    </location>
</feature>
<dbReference type="SUPFAM" id="SSF90123">
    <property type="entry name" value="ABC transporter transmembrane region"/>
    <property type="match status" value="2"/>
</dbReference>
<dbReference type="Pfam" id="PF00005">
    <property type="entry name" value="ABC_tran"/>
    <property type="match status" value="2"/>
</dbReference>
<dbReference type="PANTHER" id="PTHR43394">
    <property type="entry name" value="ATP-DEPENDENT PERMEASE MDL1, MITOCHONDRIAL"/>
    <property type="match status" value="1"/>
</dbReference>
<dbReference type="GO" id="GO:0090374">
    <property type="term" value="P:oligopeptide export from mitochondrion"/>
    <property type="evidence" value="ECO:0007669"/>
    <property type="project" value="TreeGrafter"/>
</dbReference>
<protein>
    <submittedName>
        <fullName evidence="14">Uncharacterized protein</fullName>
    </submittedName>
</protein>
<comment type="caution">
    <text evidence="14">The sequence shown here is derived from an EMBL/GenBank/DDBJ whole genome shotgun (WGS) entry which is preliminary data.</text>
</comment>
<dbReference type="PROSITE" id="PS50929">
    <property type="entry name" value="ABC_TM1F"/>
    <property type="match status" value="2"/>
</dbReference>
<feature type="transmembrane region" description="Helical" evidence="11">
    <location>
        <begin position="272"/>
        <end position="296"/>
    </location>
</feature>
<dbReference type="InterPro" id="IPR039421">
    <property type="entry name" value="Type_1_exporter"/>
</dbReference>
<dbReference type="Proteomes" id="UP001162131">
    <property type="component" value="Unassembled WGS sequence"/>
</dbReference>
<dbReference type="GO" id="GO:0005524">
    <property type="term" value="F:ATP binding"/>
    <property type="evidence" value="ECO:0007669"/>
    <property type="project" value="UniProtKB-KW"/>
</dbReference>
<dbReference type="Gene3D" id="1.20.1560.10">
    <property type="entry name" value="ABC transporter type 1, transmembrane domain"/>
    <property type="match status" value="1"/>
</dbReference>
<evidence type="ECO:0000313" key="14">
    <source>
        <dbReference type="EMBL" id="CAG9313892.1"/>
    </source>
</evidence>
<dbReference type="GO" id="GO:0005743">
    <property type="term" value="C:mitochondrial inner membrane"/>
    <property type="evidence" value="ECO:0007669"/>
    <property type="project" value="TreeGrafter"/>
</dbReference>
<dbReference type="InterPro" id="IPR017871">
    <property type="entry name" value="ABC_transporter-like_CS"/>
</dbReference>
<feature type="transmembrane region" description="Helical" evidence="11">
    <location>
        <begin position="41"/>
        <end position="63"/>
    </location>
</feature>
<keyword evidence="6" id="KW-0547">Nucleotide-binding</keyword>
<dbReference type="SMART" id="SM00382">
    <property type="entry name" value="AAA"/>
    <property type="match status" value="2"/>
</dbReference>
<dbReference type="InterPro" id="IPR011527">
    <property type="entry name" value="ABC1_TM_dom"/>
</dbReference>
<evidence type="ECO:0000256" key="7">
    <source>
        <dbReference type="ARBA" id="ARBA00022840"/>
    </source>
</evidence>
<feature type="transmembrane region" description="Helical" evidence="11">
    <location>
        <begin position="663"/>
        <end position="685"/>
    </location>
</feature>
<keyword evidence="4 11" id="KW-0812">Transmembrane</keyword>
<proteinExistence type="inferred from homology"/>
<feature type="domain" description="ABC transmembrane type-1" evidence="13">
    <location>
        <begin position="665"/>
        <end position="918"/>
    </location>
</feature>
<keyword evidence="9 11" id="KW-0472">Membrane</keyword>
<dbReference type="InterPro" id="IPR027417">
    <property type="entry name" value="P-loop_NTPase"/>
</dbReference>
<dbReference type="GO" id="GO:0015421">
    <property type="term" value="F:ABC-type oligopeptide transporter activity"/>
    <property type="evidence" value="ECO:0007669"/>
    <property type="project" value="TreeGrafter"/>
</dbReference>
<keyword evidence="7" id="KW-0067">ATP-binding</keyword>
<organism evidence="14 15">
    <name type="scientific">Blepharisma stoltei</name>
    <dbReference type="NCBI Taxonomy" id="1481888"/>
    <lineage>
        <taxon>Eukaryota</taxon>
        <taxon>Sar</taxon>
        <taxon>Alveolata</taxon>
        <taxon>Ciliophora</taxon>
        <taxon>Postciliodesmatophora</taxon>
        <taxon>Heterotrichea</taxon>
        <taxon>Heterotrichida</taxon>
        <taxon>Blepharismidae</taxon>
        <taxon>Blepharisma</taxon>
    </lineage>
</organism>
<keyword evidence="5" id="KW-0677">Repeat</keyword>
<evidence type="ECO:0000256" key="9">
    <source>
        <dbReference type="ARBA" id="ARBA00023136"/>
    </source>
</evidence>
<dbReference type="GO" id="GO:0016887">
    <property type="term" value="F:ATP hydrolysis activity"/>
    <property type="evidence" value="ECO:0007669"/>
    <property type="project" value="InterPro"/>
</dbReference>
<reference evidence="14" key="1">
    <citation type="submission" date="2021-09" db="EMBL/GenBank/DDBJ databases">
        <authorList>
            <consortium name="AG Swart"/>
            <person name="Singh M."/>
            <person name="Singh A."/>
            <person name="Seah K."/>
            <person name="Emmerich C."/>
        </authorList>
    </citation>
    <scope>NUCLEOTIDE SEQUENCE</scope>
    <source>
        <strain evidence="14">ATCC30299</strain>
    </source>
</reference>
<dbReference type="Pfam" id="PF00664">
    <property type="entry name" value="ABC_membrane"/>
    <property type="match status" value="2"/>
</dbReference>
<dbReference type="Gene3D" id="3.40.50.300">
    <property type="entry name" value="P-loop containing nucleotide triphosphate hydrolases"/>
    <property type="match status" value="2"/>
</dbReference>
<keyword evidence="8 11" id="KW-1133">Transmembrane helix</keyword>
<comment type="subcellular location">
    <subcellularLocation>
        <location evidence="1">Membrane</location>
        <topology evidence="1">Multi-pass membrane protein</topology>
    </subcellularLocation>
</comment>
<feature type="domain" description="ABC transporter" evidence="12">
    <location>
        <begin position="371"/>
        <end position="606"/>
    </location>
</feature>
<dbReference type="InterPro" id="IPR003593">
    <property type="entry name" value="AAA+_ATPase"/>
</dbReference>
<evidence type="ECO:0000256" key="10">
    <source>
        <dbReference type="ARBA" id="ARBA00023180"/>
    </source>
</evidence>
<dbReference type="PROSITE" id="PS50893">
    <property type="entry name" value="ABC_TRANSPORTER_2"/>
    <property type="match status" value="2"/>
</dbReference>
<feature type="transmembrane region" description="Helical" evidence="11">
    <location>
        <begin position="922"/>
        <end position="942"/>
    </location>
</feature>
<evidence type="ECO:0000256" key="3">
    <source>
        <dbReference type="ARBA" id="ARBA00022448"/>
    </source>
</evidence>
<feature type="transmembrane region" description="Helical" evidence="11">
    <location>
        <begin position="780"/>
        <end position="803"/>
    </location>
</feature>
<accession>A0AAU9IHE1</accession>
<comment type="similarity">
    <text evidence="2">Belongs to the ABC transporter superfamily. ABCB family. Multidrug resistance exporter (TC 3.A.1.201) subfamily.</text>
</comment>
<feature type="transmembrane region" description="Helical" evidence="11">
    <location>
        <begin position="890"/>
        <end position="910"/>
    </location>
</feature>
<dbReference type="FunFam" id="3.40.50.300:FF:000604">
    <property type="entry name" value="ABC transporter B family member 28"/>
    <property type="match status" value="1"/>
</dbReference>